<dbReference type="InterPro" id="IPR038770">
    <property type="entry name" value="Na+/solute_symporter_sf"/>
</dbReference>
<dbReference type="GO" id="GO:1902600">
    <property type="term" value="P:proton transmembrane transport"/>
    <property type="evidence" value="ECO:0007669"/>
    <property type="project" value="InterPro"/>
</dbReference>
<accession>A0A523TDC6</accession>
<keyword evidence="3 5" id="KW-1133">Transmembrane helix</keyword>
<feature type="domain" description="Cation/H+ exchanger transmembrane" evidence="6">
    <location>
        <begin position="11"/>
        <end position="383"/>
    </location>
</feature>
<keyword evidence="4 5" id="KW-0472">Membrane</keyword>
<evidence type="ECO:0000313" key="7">
    <source>
        <dbReference type="EMBL" id="TET28295.1"/>
    </source>
</evidence>
<feature type="transmembrane region" description="Helical" evidence="5">
    <location>
        <begin position="116"/>
        <end position="135"/>
    </location>
</feature>
<feature type="transmembrane region" description="Helical" evidence="5">
    <location>
        <begin position="330"/>
        <end position="349"/>
    </location>
</feature>
<comment type="caution">
    <text evidence="7">The sequence shown here is derived from an EMBL/GenBank/DDBJ whole genome shotgun (WGS) entry which is preliminary data.</text>
</comment>
<evidence type="ECO:0000256" key="2">
    <source>
        <dbReference type="ARBA" id="ARBA00022692"/>
    </source>
</evidence>
<feature type="transmembrane region" description="Helical" evidence="5">
    <location>
        <begin position="27"/>
        <end position="47"/>
    </location>
</feature>
<evidence type="ECO:0000256" key="1">
    <source>
        <dbReference type="ARBA" id="ARBA00004141"/>
    </source>
</evidence>
<feature type="transmembrane region" description="Helical" evidence="5">
    <location>
        <begin position="54"/>
        <end position="74"/>
    </location>
</feature>
<feature type="transmembrane region" description="Helical" evidence="5">
    <location>
        <begin position="86"/>
        <end position="109"/>
    </location>
</feature>
<dbReference type="PANTHER" id="PTHR43021:SF2">
    <property type="entry name" value="CATION_H+ EXCHANGER DOMAIN-CONTAINING PROTEIN"/>
    <property type="match status" value="1"/>
</dbReference>
<dbReference type="Proteomes" id="UP000316517">
    <property type="component" value="Unassembled WGS sequence"/>
</dbReference>
<dbReference type="Gene3D" id="1.20.1530.20">
    <property type="match status" value="1"/>
</dbReference>
<keyword evidence="2 5" id="KW-0812">Transmembrane</keyword>
<gene>
    <name evidence="7" type="ORF">E3J68_03265</name>
</gene>
<comment type="subcellular location">
    <subcellularLocation>
        <location evidence="1">Membrane</location>
        <topology evidence="1">Multi-pass membrane protein</topology>
    </subcellularLocation>
</comment>
<name>A0A523TDC6_UNCAE</name>
<feature type="transmembrane region" description="Helical" evidence="5">
    <location>
        <begin position="147"/>
        <end position="170"/>
    </location>
</feature>
<reference evidence="7 8" key="1">
    <citation type="submission" date="2019-03" db="EMBL/GenBank/DDBJ databases">
        <title>Metabolic potential of uncultured bacteria and archaea associated with petroleum seepage in deep-sea sediments.</title>
        <authorList>
            <person name="Dong X."/>
            <person name="Hubert C."/>
        </authorList>
    </citation>
    <scope>NUCLEOTIDE SEQUENCE [LARGE SCALE GENOMIC DNA]</scope>
    <source>
        <strain evidence="7">E44_bin3</strain>
    </source>
</reference>
<feature type="transmembrane region" description="Helical" evidence="5">
    <location>
        <begin position="355"/>
        <end position="374"/>
    </location>
</feature>
<dbReference type="EMBL" id="SOJT01000142">
    <property type="protein sequence ID" value="TET28295.1"/>
    <property type="molecule type" value="Genomic_DNA"/>
</dbReference>
<protein>
    <submittedName>
        <fullName evidence="7">Cation:proton antiporter</fullName>
    </submittedName>
</protein>
<dbReference type="InterPro" id="IPR006153">
    <property type="entry name" value="Cation/H_exchanger_TM"/>
</dbReference>
<dbReference type="AlphaFoldDB" id="A0A523TDC6"/>
<dbReference type="GO" id="GO:0015297">
    <property type="term" value="F:antiporter activity"/>
    <property type="evidence" value="ECO:0007669"/>
    <property type="project" value="InterPro"/>
</dbReference>
<evidence type="ECO:0000313" key="8">
    <source>
        <dbReference type="Proteomes" id="UP000316517"/>
    </source>
</evidence>
<dbReference type="PANTHER" id="PTHR43021">
    <property type="entry name" value="NA(+)/H(+) ANTIPORTER-RELATED"/>
    <property type="match status" value="1"/>
</dbReference>
<evidence type="ECO:0000256" key="3">
    <source>
        <dbReference type="ARBA" id="ARBA00022989"/>
    </source>
</evidence>
<evidence type="ECO:0000256" key="4">
    <source>
        <dbReference type="ARBA" id="ARBA00023136"/>
    </source>
</evidence>
<proteinExistence type="predicted"/>
<evidence type="ECO:0000256" key="5">
    <source>
        <dbReference type="SAM" id="Phobius"/>
    </source>
</evidence>
<feature type="transmembrane region" description="Helical" evidence="5">
    <location>
        <begin position="223"/>
        <end position="255"/>
    </location>
</feature>
<sequence>METILSFAAILLLGLLAARMLRRVKFPAVTAYLLLGILIGPEVLGLVARPILGVTGSISNIVLSFVAFGLGQNFSRENFSRIGKSVLWISLLEASGAWLLVTFSCLYLLRQPLPVCLLFGAIASATAPAATVMVVRESGAKGNFTDTLLGVVALDDAWCLIIFAVSLALAKGLTHSGGEGFHLSAAFARSLLEIGGALGLGTLMALIFTYFSRHLRAPGDLLIYTLGFILLNTGLAIYFHLSVLLASMFLGMVLVNINKTSFRFFDIVRTVDSPLYLAFFVLAGASLEIHLLGKLGLLALTYFIFRILGKVGCASLGGWISRAASPVKKYLGFALVPQAGVALGVALIAKAEFPPMGGMIFTTIVATTILYEIIGPFFTRWALHKAGEIGAE</sequence>
<evidence type="ECO:0000259" key="6">
    <source>
        <dbReference type="Pfam" id="PF00999"/>
    </source>
</evidence>
<dbReference type="GO" id="GO:0016020">
    <property type="term" value="C:membrane"/>
    <property type="evidence" value="ECO:0007669"/>
    <property type="project" value="UniProtKB-SubCell"/>
</dbReference>
<feature type="transmembrane region" description="Helical" evidence="5">
    <location>
        <begin position="191"/>
        <end position="211"/>
    </location>
</feature>
<dbReference type="Pfam" id="PF00999">
    <property type="entry name" value="Na_H_Exchanger"/>
    <property type="match status" value="1"/>
</dbReference>
<organism evidence="7 8">
    <name type="scientific">Aerophobetes bacterium</name>
    <dbReference type="NCBI Taxonomy" id="2030807"/>
    <lineage>
        <taxon>Bacteria</taxon>
        <taxon>Candidatus Aerophobota</taxon>
    </lineage>
</organism>